<dbReference type="EMBL" id="QKZL01000003">
    <property type="protein sequence ID" value="PZX18256.1"/>
    <property type="molecule type" value="Genomic_DNA"/>
</dbReference>
<keyword evidence="5" id="KW-1185">Reference proteome</keyword>
<reference evidence="4 5" key="1">
    <citation type="submission" date="2018-06" db="EMBL/GenBank/DDBJ databases">
        <title>Genomic Encyclopedia of Archaeal and Bacterial Type Strains, Phase II (KMG-II): from individual species to whole genera.</title>
        <authorList>
            <person name="Goeker M."/>
        </authorList>
    </citation>
    <scope>NUCLEOTIDE SEQUENCE [LARGE SCALE GENOMIC DNA]</scope>
    <source>
        <strain evidence="4 5">DSM 22009</strain>
    </source>
</reference>
<keyword evidence="1 4" id="KW-0808">Transferase</keyword>
<dbReference type="InterPro" id="IPR000182">
    <property type="entry name" value="GNAT_dom"/>
</dbReference>
<protein>
    <submittedName>
        <fullName evidence="4">L-amino acid N-acyltransferase YncA</fullName>
    </submittedName>
</protein>
<comment type="caution">
    <text evidence="4">The sequence shown here is derived from an EMBL/GenBank/DDBJ whole genome shotgun (WGS) entry which is preliminary data.</text>
</comment>
<dbReference type="InterPro" id="IPR050832">
    <property type="entry name" value="Bact_Acetyltransf"/>
</dbReference>
<dbReference type="AlphaFoldDB" id="A0A2W7NYA3"/>
<sequence>MSLRFRTARREDIERIVTLLSEDTLGAGRESSDLTPYLAAFDAMASEAANEIIVAERDGRIVATYQITVISGLSRQAARRAQIEAVRVASDARGGGLGAALLADAEARARAAGCRLLQLTSDVSRGRARSFYERHGFTASHIGFKRALD</sequence>
<dbReference type="PROSITE" id="PS51186">
    <property type="entry name" value="GNAT"/>
    <property type="match status" value="1"/>
</dbReference>
<dbReference type="Gene3D" id="3.40.630.30">
    <property type="match status" value="1"/>
</dbReference>
<name>A0A2W7NYA3_9RHOB</name>
<dbReference type="Pfam" id="PF00583">
    <property type="entry name" value="Acetyltransf_1"/>
    <property type="match status" value="1"/>
</dbReference>
<dbReference type="OrthoDB" id="9789603at2"/>
<organism evidence="4 5">
    <name type="scientific">Palleronia aestuarii</name>
    <dbReference type="NCBI Taxonomy" id="568105"/>
    <lineage>
        <taxon>Bacteria</taxon>
        <taxon>Pseudomonadati</taxon>
        <taxon>Pseudomonadota</taxon>
        <taxon>Alphaproteobacteria</taxon>
        <taxon>Rhodobacterales</taxon>
        <taxon>Roseobacteraceae</taxon>
        <taxon>Palleronia</taxon>
    </lineage>
</organism>
<dbReference type="Proteomes" id="UP000248916">
    <property type="component" value="Unassembled WGS sequence"/>
</dbReference>
<dbReference type="RefSeq" id="WP_111536080.1">
    <property type="nucleotide sequence ID" value="NZ_QKZL01000003.1"/>
</dbReference>
<dbReference type="SUPFAM" id="SSF55729">
    <property type="entry name" value="Acyl-CoA N-acyltransferases (Nat)"/>
    <property type="match status" value="1"/>
</dbReference>
<feature type="domain" description="N-acetyltransferase" evidence="3">
    <location>
        <begin position="3"/>
        <end position="149"/>
    </location>
</feature>
<evidence type="ECO:0000256" key="2">
    <source>
        <dbReference type="ARBA" id="ARBA00023315"/>
    </source>
</evidence>
<dbReference type="GO" id="GO:0016747">
    <property type="term" value="F:acyltransferase activity, transferring groups other than amino-acyl groups"/>
    <property type="evidence" value="ECO:0007669"/>
    <property type="project" value="InterPro"/>
</dbReference>
<evidence type="ECO:0000313" key="4">
    <source>
        <dbReference type="EMBL" id="PZX18256.1"/>
    </source>
</evidence>
<evidence type="ECO:0000259" key="3">
    <source>
        <dbReference type="PROSITE" id="PS51186"/>
    </source>
</evidence>
<accession>A0A2W7NYA3</accession>
<gene>
    <name evidence="4" type="ORF">LX81_00885</name>
</gene>
<keyword evidence="2 4" id="KW-0012">Acyltransferase</keyword>
<proteinExistence type="predicted"/>
<evidence type="ECO:0000313" key="5">
    <source>
        <dbReference type="Proteomes" id="UP000248916"/>
    </source>
</evidence>
<evidence type="ECO:0000256" key="1">
    <source>
        <dbReference type="ARBA" id="ARBA00022679"/>
    </source>
</evidence>
<dbReference type="PANTHER" id="PTHR43877">
    <property type="entry name" value="AMINOALKYLPHOSPHONATE N-ACETYLTRANSFERASE-RELATED-RELATED"/>
    <property type="match status" value="1"/>
</dbReference>
<dbReference type="InterPro" id="IPR016181">
    <property type="entry name" value="Acyl_CoA_acyltransferase"/>
</dbReference>